<feature type="signal peptide" evidence="2">
    <location>
        <begin position="1"/>
        <end position="19"/>
    </location>
</feature>
<evidence type="ECO:0000313" key="7">
    <source>
        <dbReference type="Proteomes" id="UP000014760"/>
    </source>
</evidence>
<dbReference type="GO" id="GO:0004866">
    <property type="term" value="F:endopeptidase inhibitor activity"/>
    <property type="evidence" value="ECO:0007669"/>
    <property type="project" value="InterPro"/>
</dbReference>
<evidence type="ECO:0000256" key="2">
    <source>
        <dbReference type="SAM" id="SignalP"/>
    </source>
</evidence>
<feature type="transmembrane region" description="Helical" evidence="1">
    <location>
        <begin position="882"/>
        <end position="905"/>
    </location>
</feature>
<reference evidence="5 7" key="2">
    <citation type="journal article" date="2013" name="Nature">
        <title>Insights into bilaterian evolution from three spiralian genomes.</title>
        <authorList>
            <person name="Simakov O."/>
            <person name="Marletaz F."/>
            <person name="Cho S.J."/>
            <person name="Edsinger-Gonzales E."/>
            <person name="Havlak P."/>
            <person name="Hellsten U."/>
            <person name="Kuo D.H."/>
            <person name="Larsson T."/>
            <person name="Lv J."/>
            <person name="Arendt D."/>
            <person name="Savage R."/>
            <person name="Osoegawa K."/>
            <person name="de Jong P."/>
            <person name="Grimwood J."/>
            <person name="Chapman J.A."/>
            <person name="Shapiro H."/>
            <person name="Aerts A."/>
            <person name="Otillar R.P."/>
            <person name="Terry A.Y."/>
            <person name="Boore J.L."/>
            <person name="Grigoriev I.V."/>
            <person name="Lindberg D.R."/>
            <person name="Seaver E.C."/>
            <person name="Weisblat D.A."/>
            <person name="Putnam N.H."/>
            <person name="Rokhsar D.S."/>
        </authorList>
    </citation>
    <scope>NUCLEOTIDE SEQUENCE</scope>
    <source>
        <strain evidence="5 7">I ESC-2004</strain>
    </source>
</reference>
<evidence type="ECO:0000256" key="1">
    <source>
        <dbReference type="SAM" id="Phobius"/>
    </source>
</evidence>
<accession>R7TH56</accession>
<reference evidence="7" key="1">
    <citation type="submission" date="2012-12" db="EMBL/GenBank/DDBJ databases">
        <authorList>
            <person name="Hellsten U."/>
            <person name="Grimwood J."/>
            <person name="Chapman J.A."/>
            <person name="Shapiro H."/>
            <person name="Aerts A."/>
            <person name="Otillar R.P."/>
            <person name="Terry A.Y."/>
            <person name="Boore J.L."/>
            <person name="Simakov O."/>
            <person name="Marletaz F."/>
            <person name="Cho S.-J."/>
            <person name="Edsinger-Gonzales E."/>
            <person name="Havlak P."/>
            <person name="Kuo D.-H."/>
            <person name="Larsson T."/>
            <person name="Lv J."/>
            <person name="Arendt D."/>
            <person name="Savage R."/>
            <person name="Osoegawa K."/>
            <person name="de Jong P."/>
            <person name="Lindberg D.R."/>
            <person name="Seaver E.C."/>
            <person name="Weisblat D.A."/>
            <person name="Putnam N.H."/>
            <person name="Grigoriev I.V."/>
            <person name="Rokhsar D.S."/>
        </authorList>
    </citation>
    <scope>NUCLEOTIDE SEQUENCE</scope>
    <source>
        <strain evidence="7">I ESC-2004</strain>
    </source>
</reference>
<proteinExistence type="predicted"/>
<evidence type="ECO:0008006" key="8">
    <source>
        <dbReference type="Google" id="ProtNLM"/>
    </source>
</evidence>
<dbReference type="PANTHER" id="PTHR11412">
    <property type="entry name" value="MACROGLOBULIN / COMPLEMENT"/>
    <property type="match status" value="1"/>
</dbReference>
<dbReference type="OrthoDB" id="6359008at2759"/>
<name>R7TH56_CAPTE</name>
<feature type="domain" description="Alpha-2-macroglobulin" evidence="4">
    <location>
        <begin position="647"/>
        <end position="735"/>
    </location>
</feature>
<keyword evidence="1" id="KW-1133">Transmembrane helix</keyword>
<dbReference type="InterPro" id="IPR001599">
    <property type="entry name" value="Macroglobln_a2"/>
</dbReference>
<dbReference type="HOGENOM" id="CLU_320357_0_0_1"/>
<dbReference type="Gene3D" id="2.60.40.2950">
    <property type="match status" value="1"/>
</dbReference>
<dbReference type="Pfam" id="PF00207">
    <property type="entry name" value="A2M"/>
    <property type="match status" value="1"/>
</dbReference>
<keyword evidence="1" id="KW-0812">Transmembrane</keyword>
<dbReference type="Gene3D" id="2.60.40.1930">
    <property type="match status" value="2"/>
</dbReference>
<dbReference type="InterPro" id="IPR050473">
    <property type="entry name" value="A2M/Complement_sys"/>
</dbReference>
<dbReference type="Pfam" id="PF07703">
    <property type="entry name" value="A2M_BRD"/>
    <property type="match status" value="1"/>
</dbReference>
<evidence type="ECO:0000313" key="5">
    <source>
        <dbReference type="EMBL" id="ELT90450.1"/>
    </source>
</evidence>
<dbReference type="InterPro" id="IPR013783">
    <property type="entry name" value="Ig-like_fold"/>
</dbReference>
<sequence length="906" mass="103424">MAVKIIAIGLFVLANIAHASNLNYLTDKRLKPPPSYAVVAPNRVRPNQVIQVYISIFQLRYPLLNIQTTIRRGDEEVVSSRETFRAASTRMTQLKIPEDAEPGNYTLLVEGSNDDHMIMTVFRNESKLIFDQRHVSCFIFTDQRRYQKKSTVNFRVVALDPDLTPVKSGSIDIYVKGHKYTKSLQFVNYFYVRHENDVKLPLVTLENEFGIGGTVNSYFTLNSRPVRGNATVEVELKVPGLDTDLPRIKDTYGMINGEFSFNFPMDRLREVAGQDIASTDVTVHANVYDWYGLESQSFSGYSKIISSKYHMRFLGGKVRAFKPGQKFPLHIAMFTKDGRPISSKFNRMVRISTMVQRVAGSTHKEEKTQVISEDSMVHYVYQTSIDDKFIRIGVAYSSGRETAYEDVTAYRHYTQANQYLSVTTSTMQPMVDNYVVFTIVAGGNIILGNQLFMNSKQKTFSLAVSRAMVPEARIIVWTLLNNGEMITDSLSFHVDGVRNEEMKIRINRGKDFSGDTVEINAFTDASVFTAFSVEQEKVYRLGWNSFFTKHMVEQDLMGYDNHANLSFSHTWWEELARPHATYFPAPSFAIDANKTFTFTGLVIVTDAGLTRIDADDNCNHTLGYLPCWDGGCYRIEDHCSGSRQCEEGADELGPYGRIDFHVDVPIWPNQWLVSGFSLDREKGLSFTELPVKLDTTRSFFMIMEVPSSCKRGEQLGVQMSVFNHWNQSIDAIIVLRDSEDYRFIRVEEFGILSSYNPRTTRGDIQTMVTLKPGESKFVHFPILPIEVKSFKLTIEGHSFVNSMTLSKTITVTLDDVRQCFFFPAERWYPVANMTIQNRVSLYSTYERGFFNNTMYTTYSLFHLYICQVCGSFQCPYCPFYNAAGHLTTSPFVFIICILAVLIVFFR</sequence>
<dbReference type="EMBL" id="AMQN01003096">
    <property type="status" value="NOT_ANNOTATED_CDS"/>
    <property type="molecule type" value="Genomic_DNA"/>
</dbReference>
<dbReference type="EMBL" id="AMQN01003095">
    <property type="status" value="NOT_ANNOTATED_CDS"/>
    <property type="molecule type" value="Genomic_DNA"/>
</dbReference>
<evidence type="ECO:0000259" key="3">
    <source>
        <dbReference type="SMART" id="SM01359"/>
    </source>
</evidence>
<dbReference type="AlphaFoldDB" id="R7TH56"/>
<dbReference type="EnsemblMetazoa" id="CapteT197471">
    <property type="protein sequence ID" value="CapteP197471"/>
    <property type="gene ID" value="CapteG197471"/>
</dbReference>
<feature type="domain" description="Alpha-2-macroglobulin bait region" evidence="3">
    <location>
        <begin position="420"/>
        <end position="541"/>
    </location>
</feature>
<dbReference type="EMBL" id="KB310915">
    <property type="protein sequence ID" value="ELT90450.1"/>
    <property type="molecule type" value="Genomic_DNA"/>
</dbReference>
<gene>
    <name evidence="5" type="ORF">CAPTEDRAFT_197471</name>
</gene>
<organism evidence="5">
    <name type="scientific">Capitella teleta</name>
    <name type="common">Polychaete worm</name>
    <dbReference type="NCBI Taxonomy" id="283909"/>
    <lineage>
        <taxon>Eukaryota</taxon>
        <taxon>Metazoa</taxon>
        <taxon>Spiralia</taxon>
        <taxon>Lophotrochozoa</taxon>
        <taxon>Annelida</taxon>
        <taxon>Polychaeta</taxon>
        <taxon>Sedentaria</taxon>
        <taxon>Scolecida</taxon>
        <taxon>Capitellidae</taxon>
        <taxon>Capitella</taxon>
    </lineage>
</organism>
<dbReference type="EMBL" id="AMQN01003094">
    <property type="status" value="NOT_ANNOTATED_CDS"/>
    <property type="molecule type" value="Genomic_DNA"/>
</dbReference>
<feature type="chain" id="PRO_5008787015" description="Alpha-2-macroglobulin bait region domain-containing protein" evidence="2">
    <location>
        <begin position="20"/>
        <end position="906"/>
    </location>
</feature>
<keyword evidence="7" id="KW-1185">Reference proteome</keyword>
<dbReference type="InterPro" id="IPR011625">
    <property type="entry name" value="A2M_N_BRD"/>
</dbReference>
<dbReference type="SMART" id="SM01360">
    <property type="entry name" value="A2M"/>
    <property type="match status" value="1"/>
</dbReference>
<dbReference type="PANTHER" id="PTHR11412:SF146">
    <property type="entry name" value="CD109 ANTIGEN"/>
    <property type="match status" value="1"/>
</dbReference>
<reference evidence="6" key="3">
    <citation type="submission" date="2015-06" db="UniProtKB">
        <authorList>
            <consortium name="EnsemblMetazoa"/>
        </authorList>
    </citation>
    <scope>IDENTIFICATION</scope>
</reference>
<evidence type="ECO:0000313" key="6">
    <source>
        <dbReference type="EnsemblMetazoa" id="CapteP197471"/>
    </source>
</evidence>
<dbReference type="STRING" id="283909.R7TH56"/>
<dbReference type="InterPro" id="IPR036595">
    <property type="entry name" value="A-macroglobulin_rcpt-bd_sf"/>
</dbReference>
<evidence type="ECO:0000259" key="4">
    <source>
        <dbReference type="SMART" id="SM01360"/>
    </source>
</evidence>
<dbReference type="Gene3D" id="2.60.40.690">
    <property type="entry name" value="Alpha-macroglobulin, receptor-binding domain"/>
    <property type="match status" value="1"/>
</dbReference>
<dbReference type="OMA" id="VTTYYNY"/>
<dbReference type="Gene3D" id="2.60.40.10">
    <property type="entry name" value="Immunoglobulins"/>
    <property type="match status" value="1"/>
</dbReference>
<dbReference type="GO" id="GO:0005576">
    <property type="term" value="C:extracellular region"/>
    <property type="evidence" value="ECO:0007669"/>
    <property type="project" value="InterPro"/>
</dbReference>
<keyword evidence="2" id="KW-0732">Signal</keyword>
<keyword evidence="1" id="KW-0472">Membrane</keyword>
<protein>
    <recommendedName>
        <fullName evidence="8">Alpha-2-macroglobulin bait region domain-containing protein</fullName>
    </recommendedName>
</protein>
<dbReference type="SMART" id="SM01359">
    <property type="entry name" value="A2M_N_2"/>
    <property type="match status" value="1"/>
</dbReference>
<dbReference type="Proteomes" id="UP000014760">
    <property type="component" value="Unassembled WGS sequence"/>
</dbReference>